<accession>A0A4S8QG87</accession>
<keyword evidence="1" id="KW-0812">Transmembrane</keyword>
<keyword evidence="1" id="KW-0472">Membrane</keyword>
<dbReference type="SUPFAM" id="SSF52540">
    <property type="entry name" value="P-loop containing nucleoside triphosphate hydrolases"/>
    <property type="match status" value="1"/>
</dbReference>
<feature type="transmembrane region" description="Helical" evidence="1">
    <location>
        <begin position="522"/>
        <end position="546"/>
    </location>
</feature>
<evidence type="ECO:0000256" key="1">
    <source>
        <dbReference type="SAM" id="Phobius"/>
    </source>
</evidence>
<dbReference type="InterPro" id="IPR007111">
    <property type="entry name" value="NACHT_NTPase"/>
</dbReference>
<reference evidence="4" key="1">
    <citation type="submission" date="2019-04" db="EMBL/GenBank/DDBJ databases">
        <title>Nocardioides xinjiangensis sp. nov.</title>
        <authorList>
            <person name="Liu S."/>
        </authorList>
    </citation>
    <scope>NUCLEOTIDE SEQUENCE [LARGE SCALE GENOMIC DNA]</scope>
    <source>
        <strain evidence="4">18</strain>
    </source>
</reference>
<feature type="transmembrane region" description="Helical" evidence="1">
    <location>
        <begin position="453"/>
        <end position="473"/>
    </location>
</feature>
<organism evidence="3 4">
    <name type="scientific">Glycomyces buryatensis</name>
    <dbReference type="NCBI Taxonomy" id="2570927"/>
    <lineage>
        <taxon>Bacteria</taxon>
        <taxon>Bacillati</taxon>
        <taxon>Actinomycetota</taxon>
        <taxon>Actinomycetes</taxon>
        <taxon>Glycomycetales</taxon>
        <taxon>Glycomycetaceae</taxon>
        <taxon>Glycomyces</taxon>
    </lineage>
</organism>
<protein>
    <submittedName>
        <fullName evidence="3">NACHT domain-containing protein</fullName>
    </submittedName>
</protein>
<feature type="transmembrane region" description="Helical" evidence="1">
    <location>
        <begin position="429"/>
        <end position="447"/>
    </location>
</feature>
<evidence type="ECO:0000313" key="4">
    <source>
        <dbReference type="Proteomes" id="UP000308760"/>
    </source>
</evidence>
<name>A0A4S8QG87_9ACTN</name>
<feature type="transmembrane region" description="Helical" evidence="1">
    <location>
        <begin position="12"/>
        <end position="31"/>
    </location>
</feature>
<feature type="transmembrane region" description="Helical" evidence="1">
    <location>
        <begin position="494"/>
        <end position="516"/>
    </location>
</feature>
<dbReference type="RefSeq" id="WP_136534017.1">
    <property type="nucleotide sequence ID" value="NZ_STGY01000029.1"/>
</dbReference>
<dbReference type="Pfam" id="PF05729">
    <property type="entry name" value="NACHT"/>
    <property type="match status" value="1"/>
</dbReference>
<dbReference type="EMBL" id="STGY01000029">
    <property type="protein sequence ID" value="THV42172.1"/>
    <property type="molecule type" value="Genomic_DNA"/>
</dbReference>
<feature type="transmembrane region" description="Helical" evidence="1">
    <location>
        <begin position="43"/>
        <end position="62"/>
    </location>
</feature>
<feature type="domain" description="NACHT" evidence="2">
    <location>
        <begin position="147"/>
        <end position="306"/>
    </location>
</feature>
<dbReference type="AlphaFoldDB" id="A0A4S8QG87"/>
<evidence type="ECO:0000259" key="2">
    <source>
        <dbReference type="Pfam" id="PF05729"/>
    </source>
</evidence>
<sequence length="682" mass="74474">MSEPAPRPWFRNPLLLAAIAIVAAYVCWLLAATPELRAQYDAVMLLVPVLALVVAAIGLRAMSNDRSDVTSSDEYRAEYLERLADNVRKSVAGEIASLKLSGSSFIQVEWSLSEDVITSPHVKVRRPRTRDVSTLGEDWRREHSPLTVVLGDKGAGKSATAMLLAHQLLAQRPEDDPEGPVPVLLGVRDWNPDTSLTEWLAGQLTDVYQLPSGTRSRQTETASQLFQRGRLVAVLDGFDEIPEPLHARAIERLREALDAARSPIVLTSRIEEFNTALDIDGRPFQEMSVVKLQPIRPEKARAFLEKGGQGAEHWKAVFEQLGNGSHFAQALDTPLMVFLCREAYKSKEDKPDRETLSAFEDKNAVEQHLIARYLPTLYSDQAIPGEPEHAAAQRLRYLRFIAEHMDDLGTATFAWWDLHRSLRPITVKLMFPLAAGLGVTLVGGLWVGISVSLMGGLASGLIFGLGTWLEISAQQRRVRKSDSPQRLKTDGRRLIKSLGAGLGAGLVVGLPSGLVVGLASGLTFGITTGLGFMLAAGLGAGLMVDLSSPQTPTRLKLRGPRAILTDARNVAAASGLVGGLGVGLGASIAVGPELGLTTGLAFGVMSTAKEGFWLLYRFTHLYLWLSGRRPLPFRLMSFLEETHREGIFRQVGATYEFRHEALQAYLSRSANLDQPDDFRSAA</sequence>
<proteinExistence type="predicted"/>
<dbReference type="InterPro" id="IPR027417">
    <property type="entry name" value="P-loop_NTPase"/>
</dbReference>
<keyword evidence="1" id="KW-1133">Transmembrane helix</keyword>
<comment type="caution">
    <text evidence="3">The sequence shown here is derived from an EMBL/GenBank/DDBJ whole genome shotgun (WGS) entry which is preliminary data.</text>
</comment>
<keyword evidence="4" id="KW-1185">Reference proteome</keyword>
<reference evidence="3 4" key="2">
    <citation type="submission" date="2019-05" db="EMBL/GenBank/DDBJ databases">
        <title>Glycomyces buryatensis sp. nov.</title>
        <authorList>
            <person name="Nikitina E."/>
        </authorList>
    </citation>
    <scope>NUCLEOTIDE SEQUENCE [LARGE SCALE GENOMIC DNA]</scope>
    <source>
        <strain evidence="3 4">18</strain>
    </source>
</reference>
<dbReference type="Proteomes" id="UP000308760">
    <property type="component" value="Unassembled WGS sequence"/>
</dbReference>
<dbReference type="Gene3D" id="3.40.50.300">
    <property type="entry name" value="P-loop containing nucleotide triphosphate hydrolases"/>
    <property type="match status" value="1"/>
</dbReference>
<evidence type="ECO:0000313" key="3">
    <source>
        <dbReference type="EMBL" id="THV42172.1"/>
    </source>
</evidence>
<dbReference type="OrthoDB" id="419058at2"/>
<feature type="transmembrane region" description="Helical" evidence="1">
    <location>
        <begin position="567"/>
        <end position="591"/>
    </location>
</feature>
<gene>
    <name evidence="3" type="ORF">FAB82_08025</name>
</gene>